<feature type="domain" description="HTH myb-type" evidence="2">
    <location>
        <begin position="348"/>
        <end position="402"/>
    </location>
</feature>
<evidence type="ECO:0000313" key="4">
    <source>
        <dbReference type="Proteomes" id="UP000737391"/>
    </source>
</evidence>
<name>A0A9P5B605_9HYPO</name>
<dbReference type="OrthoDB" id="5104216at2759"/>
<dbReference type="Proteomes" id="UP000737391">
    <property type="component" value="Unassembled WGS sequence"/>
</dbReference>
<organism evidence="3 4">
    <name type="scientific">Fusarium agapanthi</name>
    <dbReference type="NCBI Taxonomy" id="1803897"/>
    <lineage>
        <taxon>Eukaryota</taxon>
        <taxon>Fungi</taxon>
        <taxon>Dikarya</taxon>
        <taxon>Ascomycota</taxon>
        <taxon>Pezizomycotina</taxon>
        <taxon>Sordariomycetes</taxon>
        <taxon>Hypocreomycetidae</taxon>
        <taxon>Hypocreales</taxon>
        <taxon>Nectriaceae</taxon>
        <taxon>Fusarium</taxon>
        <taxon>Fusarium fujikuroi species complex</taxon>
    </lineage>
</organism>
<evidence type="ECO:0000259" key="2">
    <source>
        <dbReference type="PROSITE" id="PS51294"/>
    </source>
</evidence>
<accession>A0A9P5B605</accession>
<reference evidence="3" key="1">
    <citation type="submission" date="2020-01" db="EMBL/GenBank/DDBJ databases">
        <title>Identification and distribution of gene clusters putatively required for synthesis of sphingolipid metabolism inhibitors in phylogenetically diverse species of the filamentous fungus Fusarium.</title>
        <authorList>
            <person name="Kim H.-S."/>
            <person name="Busman M."/>
            <person name="Brown D.W."/>
            <person name="Divon H."/>
            <person name="Uhlig S."/>
            <person name="Proctor R.H."/>
        </authorList>
    </citation>
    <scope>NUCLEOTIDE SEQUENCE</scope>
    <source>
        <strain evidence="3">NRRL 31653</strain>
    </source>
</reference>
<feature type="compositionally biased region" description="Polar residues" evidence="1">
    <location>
        <begin position="304"/>
        <end position="315"/>
    </location>
</feature>
<sequence length="406" mass="44825">MTPNHIDNCSPDSYDGEPPATSQPSSMTSSPHELACTDQDTLDECLKLWPSSNGLPVQPQGHHMPQHEDNRHGIPSSVPSDYDGIKHGDQTHAQLVLRQKTVPQLTYDVSGTGHPDVAMMANTVLYQDQLPQQLQRLFIDPQCLAPGTATPVPSPWTPDDLYADGIPGHQRSQHSAYGDFICSGGGPSVDIHDISNPRHGSPQTMDENFQYRSPQMESCPLVPQPFGSLEEGSTAIDEFYSILEPSDHPQYYVPPSGTQRPCPSNSDLPAIGMDELEHSGFSGIQRTSWGATCAPDADVSVRQPQHLSTNNNYLPSSKRPTKKNGCDNGLERAPRVVEKAGMSNPEPRPRMTKKRFTQDEVKLLIGLKKNTAMTWKQIADKVPRHSPHSLRNKHCKIRKRKLADTD</sequence>
<evidence type="ECO:0000313" key="3">
    <source>
        <dbReference type="EMBL" id="KAF4495431.1"/>
    </source>
</evidence>
<dbReference type="InterPro" id="IPR017930">
    <property type="entry name" value="Myb_dom"/>
</dbReference>
<feature type="compositionally biased region" description="Polar residues" evidence="1">
    <location>
        <begin position="1"/>
        <end position="11"/>
    </location>
</feature>
<gene>
    <name evidence="3" type="ORF">FAGAP_8440</name>
</gene>
<evidence type="ECO:0000256" key="1">
    <source>
        <dbReference type="SAM" id="MobiDB-lite"/>
    </source>
</evidence>
<feature type="region of interest" description="Disordered" evidence="1">
    <location>
        <begin position="1"/>
        <end position="35"/>
    </location>
</feature>
<proteinExistence type="predicted"/>
<comment type="caution">
    <text evidence="3">The sequence shown here is derived from an EMBL/GenBank/DDBJ whole genome shotgun (WGS) entry which is preliminary data.</text>
</comment>
<feature type="compositionally biased region" description="Polar residues" evidence="1">
    <location>
        <begin position="20"/>
        <end position="31"/>
    </location>
</feature>
<feature type="region of interest" description="Disordered" evidence="1">
    <location>
        <begin position="50"/>
        <end position="76"/>
    </location>
</feature>
<dbReference type="AlphaFoldDB" id="A0A9P5B605"/>
<feature type="region of interest" description="Disordered" evidence="1">
    <location>
        <begin position="304"/>
        <end position="334"/>
    </location>
</feature>
<keyword evidence="4" id="KW-1185">Reference proteome</keyword>
<dbReference type="PROSITE" id="PS51294">
    <property type="entry name" value="HTH_MYB"/>
    <property type="match status" value="1"/>
</dbReference>
<protein>
    <recommendedName>
        <fullName evidence="2">HTH myb-type domain-containing protein</fullName>
    </recommendedName>
</protein>
<dbReference type="EMBL" id="LUFC02000646">
    <property type="protein sequence ID" value="KAF4495431.1"/>
    <property type="molecule type" value="Genomic_DNA"/>
</dbReference>